<accession>A0A5A7TLP7</accession>
<feature type="chain" id="PRO_5022825749" evidence="2">
    <location>
        <begin position="22"/>
        <end position="188"/>
    </location>
</feature>
<name>A0A5A7TLP7_CUCMM</name>
<evidence type="ECO:0000313" key="3">
    <source>
        <dbReference type="EMBL" id="KAA0042365.1"/>
    </source>
</evidence>
<keyword evidence="2" id="KW-0732">Signal</keyword>
<dbReference type="Proteomes" id="UP000321393">
    <property type="component" value="Unassembled WGS sequence"/>
</dbReference>
<reference evidence="3 4" key="1">
    <citation type="submission" date="2019-08" db="EMBL/GenBank/DDBJ databases">
        <title>Draft genome sequences of two oriental melons (Cucumis melo L. var makuwa).</title>
        <authorList>
            <person name="Kwon S.-Y."/>
        </authorList>
    </citation>
    <scope>NUCLEOTIDE SEQUENCE [LARGE SCALE GENOMIC DNA]</scope>
    <source>
        <strain evidence="4">cv. SW 3</strain>
        <tissue evidence="3">Leaf</tissue>
    </source>
</reference>
<comment type="caution">
    <text evidence="3">The sequence shown here is derived from an EMBL/GenBank/DDBJ whole genome shotgun (WGS) entry which is preliminary data.</text>
</comment>
<evidence type="ECO:0000313" key="4">
    <source>
        <dbReference type="Proteomes" id="UP000321393"/>
    </source>
</evidence>
<evidence type="ECO:0000256" key="2">
    <source>
        <dbReference type="SAM" id="SignalP"/>
    </source>
</evidence>
<sequence>MRPYGLHASFFPLVGLPLAVPLPAKLKKKKECTYQSHDPEGCTYQSSDPERYTYQSSDPEGCTYQSSAPEGCTYQSSAPKGCTYQSSAPEGCTYPPLSVLSASGTWDEEKEAPEVAIGVRDRSGVERRSDKKLGYRGGSTTTIGRRRRLQVKLRRETRLDGRRRGDADEGGGVRDGRGWWEAAAVLVG</sequence>
<feature type="signal peptide" evidence="2">
    <location>
        <begin position="1"/>
        <end position="21"/>
    </location>
</feature>
<feature type="region of interest" description="Disordered" evidence="1">
    <location>
        <begin position="35"/>
        <end position="58"/>
    </location>
</feature>
<feature type="compositionally biased region" description="Polar residues" evidence="1">
    <location>
        <begin position="43"/>
        <end position="58"/>
    </location>
</feature>
<evidence type="ECO:0000256" key="1">
    <source>
        <dbReference type="SAM" id="MobiDB-lite"/>
    </source>
</evidence>
<dbReference type="EMBL" id="SSTE01016125">
    <property type="protein sequence ID" value="KAA0042365.1"/>
    <property type="molecule type" value="Genomic_DNA"/>
</dbReference>
<organism evidence="3 4">
    <name type="scientific">Cucumis melo var. makuwa</name>
    <name type="common">Oriental melon</name>
    <dbReference type="NCBI Taxonomy" id="1194695"/>
    <lineage>
        <taxon>Eukaryota</taxon>
        <taxon>Viridiplantae</taxon>
        <taxon>Streptophyta</taxon>
        <taxon>Embryophyta</taxon>
        <taxon>Tracheophyta</taxon>
        <taxon>Spermatophyta</taxon>
        <taxon>Magnoliopsida</taxon>
        <taxon>eudicotyledons</taxon>
        <taxon>Gunneridae</taxon>
        <taxon>Pentapetalae</taxon>
        <taxon>rosids</taxon>
        <taxon>fabids</taxon>
        <taxon>Cucurbitales</taxon>
        <taxon>Cucurbitaceae</taxon>
        <taxon>Benincaseae</taxon>
        <taxon>Cucumis</taxon>
    </lineage>
</organism>
<proteinExistence type="predicted"/>
<dbReference type="AlphaFoldDB" id="A0A5A7TLP7"/>
<protein>
    <submittedName>
        <fullName evidence="3">NBS-LRR type resistance protein</fullName>
    </submittedName>
</protein>
<gene>
    <name evidence="3" type="ORF">E6C27_scaffold795G00770</name>
</gene>